<feature type="compositionally biased region" description="Polar residues" evidence="1">
    <location>
        <begin position="312"/>
        <end position="325"/>
    </location>
</feature>
<comment type="caution">
    <text evidence="3">The sequence shown here is derived from an EMBL/GenBank/DDBJ whole genome shotgun (WGS) entry which is preliminary data.</text>
</comment>
<dbReference type="AlphaFoldDB" id="A0AAN7HFZ1"/>
<evidence type="ECO:0000313" key="3">
    <source>
        <dbReference type="EMBL" id="KAK4240440.1"/>
    </source>
</evidence>
<evidence type="ECO:0008006" key="5">
    <source>
        <dbReference type="Google" id="ProtNLM"/>
    </source>
</evidence>
<evidence type="ECO:0000256" key="2">
    <source>
        <dbReference type="SAM" id="Phobius"/>
    </source>
</evidence>
<dbReference type="Proteomes" id="UP001303760">
    <property type="component" value="Unassembled WGS sequence"/>
</dbReference>
<feature type="transmembrane region" description="Helical" evidence="2">
    <location>
        <begin position="55"/>
        <end position="76"/>
    </location>
</feature>
<feature type="transmembrane region" description="Helical" evidence="2">
    <location>
        <begin position="150"/>
        <end position="174"/>
    </location>
</feature>
<keyword evidence="2" id="KW-0472">Membrane</keyword>
<keyword evidence="2" id="KW-0812">Transmembrane</keyword>
<organism evidence="3 4">
    <name type="scientific">Achaetomium macrosporum</name>
    <dbReference type="NCBI Taxonomy" id="79813"/>
    <lineage>
        <taxon>Eukaryota</taxon>
        <taxon>Fungi</taxon>
        <taxon>Dikarya</taxon>
        <taxon>Ascomycota</taxon>
        <taxon>Pezizomycotina</taxon>
        <taxon>Sordariomycetes</taxon>
        <taxon>Sordariomycetidae</taxon>
        <taxon>Sordariales</taxon>
        <taxon>Chaetomiaceae</taxon>
        <taxon>Achaetomium</taxon>
    </lineage>
</organism>
<accession>A0AAN7HFZ1</accession>
<reference evidence="3" key="2">
    <citation type="submission" date="2023-05" db="EMBL/GenBank/DDBJ databases">
        <authorList>
            <consortium name="Lawrence Berkeley National Laboratory"/>
            <person name="Steindorff A."/>
            <person name="Hensen N."/>
            <person name="Bonometti L."/>
            <person name="Westerberg I."/>
            <person name="Brannstrom I.O."/>
            <person name="Guillou S."/>
            <person name="Cros-Aarteil S."/>
            <person name="Calhoun S."/>
            <person name="Haridas S."/>
            <person name="Kuo A."/>
            <person name="Mondo S."/>
            <person name="Pangilinan J."/>
            <person name="Riley R."/>
            <person name="Labutti K."/>
            <person name="Andreopoulos B."/>
            <person name="Lipzen A."/>
            <person name="Chen C."/>
            <person name="Yanf M."/>
            <person name="Daum C."/>
            <person name="Ng V."/>
            <person name="Clum A."/>
            <person name="Ohm R."/>
            <person name="Martin F."/>
            <person name="Silar P."/>
            <person name="Natvig D."/>
            <person name="Lalanne C."/>
            <person name="Gautier V."/>
            <person name="Ament-Velasquez S.L."/>
            <person name="Kruys A."/>
            <person name="Hutchinson M.I."/>
            <person name="Powell A.J."/>
            <person name="Barry K."/>
            <person name="Miller A.N."/>
            <person name="Grigoriev I.V."/>
            <person name="Debuchy R."/>
            <person name="Gladieux P."/>
            <person name="Thoren M.H."/>
            <person name="Johannesson H."/>
        </authorList>
    </citation>
    <scope>NUCLEOTIDE SEQUENCE</scope>
    <source>
        <strain evidence="3">CBS 532.94</strain>
    </source>
</reference>
<feature type="transmembrane region" description="Helical" evidence="2">
    <location>
        <begin position="16"/>
        <end position="43"/>
    </location>
</feature>
<name>A0AAN7HFZ1_9PEZI</name>
<dbReference type="EMBL" id="MU860040">
    <property type="protein sequence ID" value="KAK4240440.1"/>
    <property type="molecule type" value="Genomic_DNA"/>
</dbReference>
<gene>
    <name evidence="3" type="ORF">C8A03DRAFT_13221</name>
</gene>
<proteinExistence type="predicted"/>
<reference evidence="3" key="1">
    <citation type="journal article" date="2023" name="Mol. Phylogenet. Evol.">
        <title>Genome-scale phylogeny and comparative genomics of the fungal order Sordariales.</title>
        <authorList>
            <person name="Hensen N."/>
            <person name="Bonometti L."/>
            <person name="Westerberg I."/>
            <person name="Brannstrom I.O."/>
            <person name="Guillou S."/>
            <person name="Cros-Aarteil S."/>
            <person name="Calhoun S."/>
            <person name="Haridas S."/>
            <person name="Kuo A."/>
            <person name="Mondo S."/>
            <person name="Pangilinan J."/>
            <person name="Riley R."/>
            <person name="LaButti K."/>
            <person name="Andreopoulos B."/>
            <person name="Lipzen A."/>
            <person name="Chen C."/>
            <person name="Yan M."/>
            <person name="Daum C."/>
            <person name="Ng V."/>
            <person name="Clum A."/>
            <person name="Steindorff A."/>
            <person name="Ohm R.A."/>
            <person name="Martin F."/>
            <person name="Silar P."/>
            <person name="Natvig D.O."/>
            <person name="Lalanne C."/>
            <person name="Gautier V."/>
            <person name="Ament-Velasquez S.L."/>
            <person name="Kruys A."/>
            <person name="Hutchinson M.I."/>
            <person name="Powell A.J."/>
            <person name="Barry K."/>
            <person name="Miller A.N."/>
            <person name="Grigoriev I.V."/>
            <person name="Debuchy R."/>
            <person name="Gladieux P."/>
            <person name="Hiltunen Thoren M."/>
            <person name="Johannesson H."/>
        </authorList>
    </citation>
    <scope>NUCLEOTIDE SEQUENCE</scope>
    <source>
        <strain evidence="3">CBS 532.94</strain>
    </source>
</reference>
<keyword evidence="2" id="KW-1133">Transmembrane helix</keyword>
<feature type="compositionally biased region" description="Gly residues" evidence="1">
    <location>
        <begin position="297"/>
        <end position="310"/>
    </location>
</feature>
<feature type="transmembrane region" description="Helical" evidence="2">
    <location>
        <begin position="82"/>
        <end position="106"/>
    </location>
</feature>
<protein>
    <recommendedName>
        <fullName evidence="5">MARVEL domain-containing protein</fullName>
    </recommendedName>
</protein>
<evidence type="ECO:0000256" key="1">
    <source>
        <dbReference type="SAM" id="MobiDB-lite"/>
    </source>
</evidence>
<sequence length="475" mass="50392">MPPIVRDTLSLRPQGFYGYAFLITRIAQIVSLAVITGLVADLLSTETRGNQPASSSLIALVLFTSAGLLWSLLSWTGYSRRYLAYAATWSVDLVFLILFIAAAVVLGLPLGDTRCAAVAPNGRFEITAPPGTSFGRIVFSGDGKAACSKLLIVWGVLIAVCVLFAVSALSAAFLDMGERQLSTAMAAAKEESRGVGRAASYRRGVNGSGNREFAPMLAAQPAATWTAVGSERAGPNDFGYLAAAPRPGIGEERLNLNRPVTINPARAGNSMISTGSGYGESLEQPPAVRMRQPPLGNGFGLPGNPRGGSGKATASNESMDDSSPATLAKLEGKPPESSIRAPLRNSRRRASSDLTVRGSNIGVIPIAILSSESAPFGKAPTGSRGPMRREDPRDRRYQAEPQEWNLRPNFLKFSTGSGIPNSPHESLMPKPLAVAQRGNSRKQRLKEESTESGWWGALASVIERPQAAYDPSNVI</sequence>
<evidence type="ECO:0000313" key="4">
    <source>
        <dbReference type="Proteomes" id="UP001303760"/>
    </source>
</evidence>
<feature type="region of interest" description="Disordered" evidence="1">
    <location>
        <begin position="373"/>
        <end position="395"/>
    </location>
</feature>
<keyword evidence="4" id="KW-1185">Reference proteome</keyword>
<feature type="region of interest" description="Disordered" evidence="1">
    <location>
        <begin position="266"/>
        <end position="352"/>
    </location>
</feature>